<dbReference type="PANTHER" id="PTHR31001:SF40">
    <property type="entry name" value="ZN(II)2CYS6 TRANSCRIPTION FACTOR (EUROFUNG)"/>
    <property type="match status" value="1"/>
</dbReference>
<dbReference type="Pfam" id="PF04082">
    <property type="entry name" value="Fungal_trans"/>
    <property type="match status" value="1"/>
</dbReference>
<dbReference type="Gene3D" id="4.10.240.10">
    <property type="entry name" value="Zn(2)-C6 fungal-type DNA-binding domain"/>
    <property type="match status" value="1"/>
</dbReference>
<organism evidence="5 6">
    <name type="scientific">Oidiodendron maius (strain Zn)</name>
    <dbReference type="NCBI Taxonomy" id="913774"/>
    <lineage>
        <taxon>Eukaryota</taxon>
        <taxon>Fungi</taxon>
        <taxon>Dikarya</taxon>
        <taxon>Ascomycota</taxon>
        <taxon>Pezizomycotina</taxon>
        <taxon>Leotiomycetes</taxon>
        <taxon>Leotiomycetes incertae sedis</taxon>
        <taxon>Myxotrichaceae</taxon>
        <taxon>Oidiodendron</taxon>
    </lineage>
</organism>
<dbReference type="InterPro" id="IPR001138">
    <property type="entry name" value="Zn2Cys6_DnaBD"/>
</dbReference>
<keyword evidence="6" id="KW-1185">Reference proteome</keyword>
<evidence type="ECO:0000313" key="5">
    <source>
        <dbReference type="EMBL" id="KIM94525.1"/>
    </source>
</evidence>
<evidence type="ECO:0000256" key="1">
    <source>
        <dbReference type="ARBA" id="ARBA00004123"/>
    </source>
</evidence>
<dbReference type="EMBL" id="KN832889">
    <property type="protein sequence ID" value="KIM94525.1"/>
    <property type="molecule type" value="Genomic_DNA"/>
</dbReference>
<dbReference type="SUPFAM" id="SSF57701">
    <property type="entry name" value="Zn2/Cys6 DNA-binding domain"/>
    <property type="match status" value="1"/>
</dbReference>
<dbReference type="HOGENOM" id="CLU_006197_1_0_1"/>
<evidence type="ECO:0000313" key="6">
    <source>
        <dbReference type="Proteomes" id="UP000054321"/>
    </source>
</evidence>
<dbReference type="AlphaFoldDB" id="A0A0C3GEF3"/>
<evidence type="ECO:0000256" key="2">
    <source>
        <dbReference type="ARBA" id="ARBA00022723"/>
    </source>
</evidence>
<gene>
    <name evidence="5" type="ORF">OIDMADRAFT_97648</name>
</gene>
<protein>
    <recommendedName>
        <fullName evidence="4">Zn(2)-C6 fungal-type domain-containing protein</fullName>
    </recommendedName>
</protein>
<dbReference type="CDD" id="cd00067">
    <property type="entry name" value="GAL4"/>
    <property type="match status" value="1"/>
</dbReference>
<dbReference type="PROSITE" id="PS50048">
    <property type="entry name" value="ZN2_CY6_FUNGAL_2"/>
    <property type="match status" value="1"/>
</dbReference>
<dbReference type="CDD" id="cd12148">
    <property type="entry name" value="fungal_TF_MHR"/>
    <property type="match status" value="1"/>
</dbReference>
<feature type="non-terminal residue" evidence="5">
    <location>
        <position position="1"/>
    </location>
</feature>
<dbReference type="GO" id="GO:0005634">
    <property type="term" value="C:nucleus"/>
    <property type="evidence" value="ECO:0007669"/>
    <property type="project" value="UniProtKB-SubCell"/>
</dbReference>
<reference evidence="5 6" key="1">
    <citation type="submission" date="2014-04" db="EMBL/GenBank/DDBJ databases">
        <authorList>
            <consortium name="DOE Joint Genome Institute"/>
            <person name="Kuo A."/>
            <person name="Martino E."/>
            <person name="Perotto S."/>
            <person name="Kohler A."/>
            <person name="Nagy L.G."/>
            <person name="Floudas D."/>
            <person name="Copeland A."/>
            <person name="Barry K.W."/>
            <person name="Cichocki N."/>
            <person name="Veneault-Fourrey C."/>
            <person name="LaButti K."/>
            <person name="Lindquist E.A."/>
            <person name="Lipzen A."/>
            <person name="Lundell T."/>
            <person name="Morin E."/>
            <person name="Murat C."/>
            <person name="Sun H."/>
            <person name="Tunlid A."/>
            <person name="Henrissat B."/>
            <person name="Grigoriev I.V."/>
            <person name="Hibbett D.S."/>
            <person name="Martin F."/>
            <person name="Nordberg H.P."/>
            <person name="Cantor M.N."/>
            <person name="Hua S.X."/>
        </authorList>
    </citation>
    <scope>NUCLEOTIDE SEQUENCE [LARGE SCALE GENOMIC DNA]</scope>
    <source>
        <strain evidence="5 6">Zn</strain>
    </source>
</reference>
<evidence type="ECO:0000256" key="3">
    <source>
        <dbReference type="ARBA" id="ARBA00023242"/>
    </source>
</evidence>
<dbReference type="OrthoDB" id="3989227at2759"/>
<dbReference type="PANTHER" id="PTHR31001">
    <property type="entry name" value="UNCHARACTERIZED TRANSCRIPTIONAL REGULATORY PROTEIN"/>
    <property type="match status" value="1"/>
</dbReference>
<dbReference type="InterPro" id="IPR036864">
    <property type="entry name" value="Zn2-C6_fun-type_DNA-bd_sf"/>
</dbReference>
<dbReference type="GO" id="GO:0000981">
    <property type="term" value="F:DNA-binding transcription factor activity, RNA polymerase II-specific"/>
    <property type="evidence" value="ECO:0007669"/>
    <property type="project" value="InterPro"/>
</dbReference>
<dbReference type="GO" id="GO:0008270">
    <property type="term" value="F:zinc ion binding"/>
    <property type="evidence" value="ECO:0007669"/>
    <property type="project" value="InterPro"/>
</dbReference>
<dbReference type="GO" id="GO:0003677">
    <property type="term" value="F:DNA binding"/>
    <property type="evidence" value="ECO:0007669"/>
    <property type="project" value="InterPro"/>
</dbReference>
<dbReference type="Proteomes" id="UP000054321">
    <property type="component" value="Unassembled WGS sequence"/>
</dbReference>
<dbReference type="InterPro" id="IPR050613">
    <property type="entry name" value="Sec_Metabolite_Reg"/>
</dbReference>
<comment type="subcellular location">
    <subcellularLocation>
        <location evidence="1">Nucleus</location>
    </subcellularLocation>
</comment>
<keyword evidence="3" id="KW-0539">Nucleus</keyword>
<name>A0A0C3GEF3_OIDMZ</name>
<dbReference type="SMART" id="SM00066">
    <property type="entry name" value="GAL4"/>
    <property type="match status" value="1"/>
</dbReference>
<evidence type="ECO:0000259" key="4">
    <source>
        <dbReference type="PROSITE" id="PS50048"/>
    </source>
</evidence>
<keyword evidence="2" id="KW-0479">Metal-binding</keyword>
<reference evidence="6" key="2">
    <citation type="submission" date="2015-01" db="EMBL/GenBank/DDBJ databases">
        <title>Evolutionary Origins and Diversification of the Mycorrhizal Mutualists.</title>
        <authorList>
            <consortium name="DOE Joint Genome Institute"/>
            <consortium name="Mycorrhizal Genomics Consortium"/>
            <person name="Kohler A."/>
            <person name="Kuo A."/>
            <person name="Nagy L.G."/>
            <person name="Floudas D."/>
            <person name="Copeland A."/>
            <person name="Barry K.W."/>
            <person name="Cichocki N."/>
            <person name="Veneault-Fourrey C."/>
            <person name="LaButti K."/>
            <person name="Lindquist E.A."/>
            <person name="Lipzen A."/>
            <person name="Lundell T."/>
            <person name="Morin E."/>
            <person name="Murat C."/>
            <person name="Riley R."/>
            <person name="Ohm R."/>
            <person name="Sun H."/>
            <person name="Tunlid A."/>
            <person name="Henrissat B."/>
            <person name="Grigoriev I.V."/>
            <person name="Hibbett D.S."/>
            <person name="Martin F."/>
        </authorList>
    </citation>
    <scope>NUCLEOTIDE SEQUENCE [LARGE SCALE GENOMIC DNA]</scope>
    <source>
        <strain evidence="6">Zn</strain>
    </source>
</reference>
<accession>A0A0C3GEF3</accession>
<feature type="non-terminal residue" evidence="5">
    <location>
        <position position="651"/>
    </location>
</feature>
<dbReference type="SMART" id="SM00906">
    <property type="entry name" value="Fungal_trans"/>
    <property type="match status" value="1"/>
</dbReference>
<dbReference type="PROSITE" id="PS00463">
    <property type="entry name" value="ZN2_CY6_FUNGAL_1"/>
    <property type="match status" value="1"/>
</dbReference>
<dbReference type="InterPro" id="IPR007219">
    <property type="entry name" value="XnlR_reg_dom"/>
</dbReference>
<feature type="domain" description="Zn(2)-C6 fungal-type" evidence="4">
    <location>
        <begin position="8"/>
        <end position="38"/>
    </location>
</feature>
<sequence length="651" mass="73393">RRSRVITSCHACRTDRTKCDRIHPVCGRCARRGGTCHWAGSALKSASATKTSHHQQPHQRDFGVAHSQPLDEDIRPGYLALQGGGRSRYVHNNFWANVGHKGVELDELLSTVSIFPFPNCCCSLAPSEQFCAPAAADSQNVGNASSQDVKIPSPEPGIRCNRKYSLSQLLDALPPQEICNELYQKFLDNIHPITPLLHIPTFQSQYIRFWHWFQSWDRRKIPNGLLAETPSFLPLLFAVLFAGSIAASTDIPGEDPEVRSFSAISTSLYRSHSQALSLVSFPQSPTIYSLIAYLIAQNLLIREESLSSCSFLSVALRIAQAMGLNRDGTYFKLDLIQAEIRRRVWWHIIHTDIMTCFPSGLPPLMVIDDQYDTQMISELKDEYIGGPADGTINQEEMQHSTQVDIRYVVAVGRYRITNLMRKILRRQFSVLPMSGKDIMTLKEAVDEQSTETGMRIEQIAAMKLNSGGPSRHDQRNNASSSILGRCPDTSIAKVFQTWSQKLLRLLTHKSYCMLYQPLLKGVYGGLNSRLRKDALCHCHAYVETFLDMSTGPEFHPFYWLYPGTYQPLQATAILLDDVLKSPFSEEAQHSRMLVEKLFSLVGPHGIGLSNGRNSNRDLSPAGKEVWEMLRRLRRRAWKKAGIDPDMAWLDD</sequence>
<dbReference type="STRING" id="913774.A0A0C3GEF3"/>
<dbReference type="Pfam" id="PF00172">
    <property type="entry name" value="Zn_clus"/>
    <property type="match status" value="1"/>
</dbReference>
<proteinExistence type="predicted"/>
<dbReference type="InParanoid" id="A0A0C3GEF3"/>
<dbReference type="GO" id="GO:0006351">
    <property type="term" value="P:DNA-templated transcription"/>
    <property type="evidence" value="ECO:0007669"/>
    <property type="project" value="InterPro"/>
</dbReference>